<evidence type="ECO:0000256" key="3">
    <source>
        <dbReference type="ARBA" id="ARBA00012744"/>
    </source>
</evidence>
<dbReference type="GO" id="GO:0005975">
    <property type="term" value="P:carbohydrate metabolic process"/>
    <property type="evidence" value="ECO:0007669"/>
    <property type="project" value="InterPro"/>
</dbReference>
<evidence type="ECO:0000256" key="7">
    <source>
        <dbReference type="PROSITE-ProRule" id="PRU10055"/>
    </source>
</evidence>
<sequence>MHMFEHLRILSVIIMALARVVLFSLVGAVACFQDLDFPPGFQFGAASSSYQTEGAWNTSDKSESIWDRFVHEKPHLIGDGSTGDIACDSYHLWRRDIEMVSELGLHFYRFSISWTRLVPNGFATHISEDGRTYYDNLINGLLESGVEPMVTLYHWELPQKLQDLGGWTNPLIVDWFGDYARVVYSLFGDRVKTFLTINEPLVMCDLPYNTGTLAPGIVDVVATYMCNKNVLLAHAKAWRIYDEEFRPKYHGEVSITNQLLWFEAATPEDEELAEHAREWMAGRYSHAIFSAEGGWPPVVEKAMAEDSKKKGYPRSTLPAFTKEEIEFVRGTFDFYAVNHYSSRLVRKAKEGEELHPYPLGDIPELAAKLEPHPHWRPTATAIFWLYPEGLHHQLVWLKKRYGDIRFVITENGVATPAGRNDMDRIEYYTEYLKQVLLAIKEGVNVTGYTAWCLMDNFEWSDGYKTKMGLYEVDFSSPERTRTQKASARFYKNLIQKHSLNFKVYADEL</sequence>
<evidence type="ECO:0000256" key="8">
    <source>
        <dbReference type="RuleBase" id="RU003690"/>
    </source>
</evidence>
<dbReference type="EC" id="3.2.1.21" evidence="3"/>
<evidence type="ECO:0000256" key="4">
    <source>
        <dbReference type="ARBA" id="ARBA00022801"/>
    </source>
</evidence>
<comment type="similarity">
    <text evidence="1 8">Belongs to the glycosyl hydrolase 1 family.</text>
</comment>
<dbReference type="PRINTS" id="PR00131">
    <property type="entry name" value="GLHYDRLASE1"/>
</dbReference>
<dbReference type="Pfam" id="PF00232">
    <property type="entry name" value="Glyco_hydro_1"/>
    <property type="match status" value="1"/>
</dbReference>
<dbReference type="InterPro" id="IPR001360">
    <property type="entry name" value="Glyco_hydro_1"/>
</dbReference>
<evidence type="ECO:0000313" key="11">
    <source>
        <dbReference type="Proteomes" id="UP000791440"/>
    </source>
</evidence>
<dbReference type="Proteomes" id="UP000791440">
    <property type="component" value="Unassembled WGS sequence"/>
</dbReference>
<dbReference type="PANTHER" id="PTHR10353">
    <property type="entry name" value="GLYCOSYL HYDROLASE"/>
    <property type="match status" value="1"/>
</dbReference>
<dbReference type="OrthoDB" id="65569at2759"/>
<evidence type="ECO:0000313" key="10">
    <source>
        <dbReference type="EMBL" id="KAG6451634.1"/>
    </source>
</evidence>
<keyword evidence="11" id="KW-1185">Reference proteome</keyword>
<comment type="caution">
    <text evidence="10">The sequence shown here is derived from an EMBL/GenBank/DDBJ whole genome shotgun (WGS) entry which is preliminary data.</text>
</comment>
<dbReference type="PANTHER" id="PTHR10353:SF36">
    <property type="entry name" value="LP05116P"/>
    <property type="match status" value="1"/>
</dbReference>
<evidence type="ECO:0000256" key="2">
    <source>
        <dbReference type="ARBA" id="ARBA00011738"/>
    </source>
</evidence>
<reference evidence="10" key="1">
    <citation type="journal article" date="2016" name="Insect Biochem. Mol. Biol.">
        <title>Multifaceted biological insights from a draft genome sequence of the tobacco hornworm moth, Manduca sexta.</title>
        <authorList>
            <person name="Kanost M.R."/>
            <person name="Arrese E.L."/>
            <person name="Cao X."/>
            <person name="Chen Y.R."/>
            <person name="Chellapilla S."/>
            <person name="Goldsmith M.R."/>
            <person name="Grosse-Wilde E."/>
            <person name="Heckel D.G."/>
            <person name="Herndon N."/>
            <person name="Jiang H."/>
            <person name="Papanicolaou A."/>
            <person name="Qu J."/>
            <person name="Soulages J.L."/>
            <person name="Vogel H."/>
            <person name="Walters J."/>
            <person name="Waterhouse R.M."/>
            <person name="Ahn S.J."/>
            <person name="Almeida F.C."/>
            <person name="An C."/>
            <person name="Aqrawi P."/>
            <person name="Bretschneider A."/>
            <person name="Bryant W.B."/>
            <person name="Bucks S."/>
            <person name="Chao H."/>
            <person name="Chevignon G."/>
            <person name="Christen J.M."/>
            <person name="Clarke D.F."/>
            <person name="Dittmer N.T."/>
            <person name="Ferguson L.C.F."/>
            <person name="Garavelou S."/>
            <person name="Gordon K.H.J."/>
            <person name="Gunaratna R.T."/>
            <person name="Han Y."/>
            <person name="Hauser F."/>
            <person name="He Y."/>
            <person name="Heidel-Fischer H."/>
            <person name="Hirsh A."/>
            <person name="Hu Y."/>
            <person name="Jiang H."/>
            <person name="Kalra D."/>
            <person name="Klinner C."/>
            <person name="Konig C."/>
            <person name="Kovar C."/>
            <person name="Kroll A.R."/>
            <person name="Kuwar S.S."/>
            <person name="Lee S.L."/>
            <person name="Lehman R."/>
            <person name="Li K."/>
            <person name="Li Z."/>
            <person name="Liang H."/>
            <person name="Lovelace S."/>
            <person name="Lu Z."/>
            <person name="Mansfield J.H."/>
            <person name="McCulloch K.J."/>
            <person name="Mathew T."/>
            <person name="Morton B."/>
            <person name="Muzny D.M."/>
            <person name="Neunemann D."/>
            <person name="Ongeri F."/>
            <person name="Pauchet Y."/>
            <person name="Pu L.L."/>
            <person name="Pyrousis I."/>
            <person name="Rao X.J."/>
            <person name="Redding A."/>
            <person name="Roesel C."/>
            <person name="Sanchez-Gracia A."/>
            <person name="Schaack S."/>
            <person name="Shukla A."/>
            <person name="Tetreau G."/>
            <person name="Wang Y."/>
            <person name="Xiong G.H."/>
            <person name="Traut W."/>
            <person name="Walsh T.K."/>
            <person name="Worley K.C."/>
            <person name="Wu D."/>
            <person name="Wu W."/>
            <person name="Wu Y.Q."/>
            <person name="Zhang X."/>
            <person name="Zou Z."/>
            <person name="Zucker H."/>
            <person name="Briscoe A.D."/>
            <person name="Burmester T."/>
            <person name="Clem R.J."/>
            <person name="Feyereisen R."/>
            <person name="Grimmelikhuijzen C.J.P."/>
            <person name="Hamodrakas S.J."/>
            <person name="Hansson B.S."/>
            <person name="Huguet E."/>
            <person name="Jermiin L.S."/>
            <person name="Lan Q."/>
            <person name="Lehman H.K."/>
            <person name="Lorenzen M."/>
            <person name="Merzendorfer H."/>
            <person name="Michalopoulos I."/>
            <person name="Morton D.B."/>
            <person name="Muthukrishnan S."/>
            <person name="Oakeshott J.G."/>
            <person name="Palmer W."/>
            <person name="Park Y."/>
            <person name="Passarelli A.L."/>
            <person name="Rozas J."/>
            <person name="Schwartz L.M."/>
            <person name="Smith W."/>
            <person name="Southgate A."/>
            <person name="Vilcinskas A."/>
            <person name="Vogt R."/>
            <person name="Wang P."/>
            <person name="Werren J."/>
            <person name="Yu X.Q."/>
            <person name="Zhou J.J."/>
            <person name="Brown S.J."/>
            <person name="Scherer S.E."/>
            <person name="Richards S."/>
            <person name="Blissard G.W."/>
        </authorList>
    </citation>
    <scope>NUCLEOTIDE SEQUENCE</scope>
</reference>
<dbReference type="Gene3D" id="3.20.20.80">
    <property type="entry name" value="Glycosidases"/>
    <property type="match status" value="1"/>
</dbReference>
<dbReference type="InterPro" id="IPR018120">
    <property type="entry name" value="Glyco_hydro_1_AS"/>
</dbReference>
<organism evidence="10 11">
    <name type="scientific">Manduca sexta</name>
    <name type="common">Tobacco hawkmoth</name>
    <name type="synonym">Tobacco hornworm</name>
    <dbReference type="NCBI Taxonomy" id="7130"/>
    <lineage>
        <taxon>Eukaryota</taxon>
        <taxon>Metazoa</taxon>
        <taxon>Ecdysozoa</taxon>
        <taxon>Arthropoda</taxon>
        <taxon>Hexapoda</taxon>
        <taxon>Insecta</taxon>
        <taxon>Pterygota</taxon>
        <taxon>Neoptera</taxon>
        <taxon>Endopterygota</taxon>
        <taxon>Lepidoptera</taxon>
        <taxon>Glossata</taxon>
        <taxon>Ditrysia</taxon>
        <taxon>Bombycoidea</taxon>
        <taxon>Sphingidae</taxon>
        <taxon>Sphinginae</taxon>
        <taxon>Sphingini</taxon>
        <taxon>Manduca</taxon>
    </lineage>
</organism>
<evidence type="ECO:0000256" key="6">
    <source>
        <dbReference type="ARBA" id="ARBA00023295"/>
    </source>
</evidence>
<accession>A0A921Z5C8</accession>
<keyword evidence="6 9" id="KW-0326">Glycosidase</keyword>
<keyword evidence="5" id="KW-0325">Glycoprotein</keyword>
<dbReference type="EMBL" id="JH668411">
    <property type="protein sequence ID" value="KAG6451634.1"/>
    <property type="molecule type" value="Genomic_DNA"/>
</dbReference>
<comment type="subunit">
    <text evidence="2">Homodimer.</text>
</comment>
<evidence type="ECO:0000256" key="9">
    <source>
        <dbReference type="RuleBase" id="RU004468"/>
    </source>
</evidence>
<dbReference type="FunFam" id="3.20.20.80:FF:000013">
    <property type="entry name" value="lactase-phlorizin hydrolase"/>
    <property type="match status" value="1"/>
</dbReference>
<dbReference type="GO" id="GO:0008422">
    <property type="term" value="F:beta-glucosidase activity"/>
    <property type="evidence" value="ECO:0007669"/>
    <property type="project" value="TreeGrafter"/>
</dbReference>
<keyword evidence="4 9" id="KW-0378">Hydrolase</keyword>
<name>A0A921Z5C8_MANSE</name>
<evidence type="ECO:0000256" key="5">
    <source>
        <dbReference type="ARBA" id="ARBA00023180"/>
    </source>
</evidence>
<reference evidence="10" key="2">
    <citation type="submission" date="2020-12" db="EMBL/GenBank/DDBJ databases">
        <authorList>
            <person name="Kanost M."/>
        </authorList>
    </citation>
    <scope>NUCLEOTIDE SEQUENCE</scope>
</reference>
<gene>
    <name evidence="10" type="ORF">O3G_MSEX007279</name>
</gene>
<dbReference type="InterPro" id="IPR017853">
    <property type="entry name" value="GH"/>
</dbReference>
<dbReference type="SUPFAM" id="SSF51445">
    <property type="entry name" value="(Trans)glycosidases"/>
    <property type="match status" value="1"/>
</dbReference>
<dbReference type="PROSITE" id="PS00572">
    <property type="entry name" value="GLYCOSYL_HYDROL_F1_1"/>
    <property type="match status" value="1"/>
</dbReference>
<feature type="active site" description="Nucleophile" evidence="7">
    <location>
        <position position="410"/>
    </location>
</feature>
<dbReference type="InterPro" id="IPR033132">
    <property type="entry name" value="GH_1_N_CS"/>
</dbReference>
<dbReference type="AlphaFoldDB" id="A0A921Z5C8"/>
<proteinExistence type="inferred from homology"/>
<evidence type="ECO:0000256" key="1">
    <source>
        <dbReference type="ARBA" id="ARBA00010838"/>
    </source>
</evidence>
<protein>
    <recommendedName>
        <fullName evidence="3">beta-glucosidase</fullName>
        <ecNumber evidence="3">3.2.1.21</ecNumber>
    </recommendedName>
</protein>
<dbReference type="PROSITE" id="PS00653">
    <property type="entry name" value="GLYCOSYL_HYDROL_F1_2"/>
    <property type="match status" value="1"/>
</dbReference>